<dbReference type="SUPFAM" id="SSF55394">
    <property type="entry name" value="Bactericidal permeability-increasing protein, BPI"/>
    <property type="match status" value="1"/>
</dbReference>
<dbReference type="AlphaFoldDB" id="A0A183CAI0"/>
<dbReference type="Gene3D" id="3.15.20.10">
    <property type="entry name" value="Bactericidal permeability-increasing protein, domain 2"/>
    <property type="match status" value="1"/>
</dbReference>
<accession>A0A183CAI0</accession>
<dbReference type="SMART" id="SM00329">
    <property type="entry name" value="BPI2"/>
    <property type="match status" value="1"/>
</dbReference>
<dbReference type="Pfam" id="PF02886">
    <property type="entry name" value="LBP_BPI_CETP_C"/>
    <property type="match status" value="1"/>
</dbReference>
<reference evidence="2" key="2">
    <citation type="submission" date="2014-05" db="EMBL/GenBank/DDBJ databases">
        <title>The genome and life-stage specific transcriptomes of Globodera pallida elucidate key aspects of plant parasitism by a cyst nematode.</title>
        <authorList>
            <person name="Cotton J.A."/>
            <person name="Lilley C.J."/>
            <person name="Jones L.M."/>
            <person name="Kikuchi T."/>
            <person name="Reid A.J."/>
            <person name="Thorpe P."/>
            <person name="Tsai I.J."/>
            <person name="Beasley H."/>
            <person name="Blok V."/>
            <person name="Cock P.J.A."/>
            <person name="Van den Akker S.E."/>
            <person name="Holroyd N."/>
            <person name="Hunt M."/>
            <person name="Mantelin S."/>
            <person name="Naghra H."/>
            <person name="Pain A."/>
            <person name="Palomares-Rius J.E."/>
            <person name="Zarowiecki M."/>
            <person name="Berriman M."/>
            <person name="Jones J.T."/>
            <person name="Urwin P.E."/>
        </authorList>
    </citation>
    <scope>NUCLEOTIDE SEQUENCE [LARGE SCALE GENOMIC DNA]</scope>
    <source>
        <strain evidence="2">Lindley</strain>
    </source>
</reference>
<reference evidence="3" key="3">
    <citation type="submission" date="2016-06" db="UniProtKB">
        <authorList>
            <consortium name="WormBaseParasite"/>
        </authorList>
    </citation>
    <scope>IDENTIFICATION</scope>
</reference>
<dbReference type="Proteomes" id="UP000050741">
    <property type="component" value="Unassembled WGS sequence"/>
</dbReference>
<feature type="domain" description="Lipid-binding serum glycoprotein C-terminal" evidence="1">
    <location>
        <begin position="31"/>
        <end position="239"/>
    </location>
</feature>
<dbReference type="PANTHER" id="PTHR10504:SF137">
    <property type="entry name" value="BPI FOLD-CONTAINING FAMILY C PROTEIN"/>
    <property type="match status" value="1"/>
</dbReference>
<dbReference type="InterPro" id="IPR001124">
    <property type="entry name" value="Lipid-bd_serum_glycop_C"/>
</dbReference>
<dbReference type="InterPro" id="IPR017943">
    <property type="entry name" value="Bactericidal_perm-incr_a/b_dom"/>
</dbReference>
<protein>
    <submittedName>
        <fullName evidence="3">BPI2 domain-containing protein</fullName>
    </submittedName>
</protein>
<evidence type="ECO:0000313" key="3">
    <source>
        <dbReference type="WBParaSite" id="GPLIN_000988000"/>
    </source>
</evidence>
<dbReference type="InterPro" id="IPR032942">
    <property type="entry name" value="BPI/LBP/Plunc"/>
</dbReference>
<evidence type="ECO:0000313" key="2">
    <source>
        <dbReference type="Proteomes" id="UP000050741"/>
    </source>
</evidence>
<reference evidence="2" key="1">
    <citation type="submission" date="2013-12" db="EMBL/GenBank/DDBJ databases">
        <authorList>
            <person name="Aslett M."/>
        </authorList>
    </citation>
    <scope>NUCLEOTIDE SEQUENCE [LARGE SCALE GENOMIC DNA]</scope>
    <source>
        <strain evidence="2">Lindley</strain>
    </source>
</reference>
<dbReference type="GO" id="GO:0005615">
    <property type="term" value="C:extracellular space"/>
    <property type="evidence" value="ECO:0007669"/>
    <property type="project" value="TreeGrafter"/>
</dbReference>
<evidence type="ECO:0000259" key="1">
    <source>
        <dbReference type="SMART" id="SM00329"/>
    </source>
</evidence>
<name>A0A183CAI0_GLOPA</name>
<dbReference type="PANTHER" id="PTHR10504">
    <property type="entry name" value="BACTERICIDAL PERMEABILITY-INCREASING BPI PROTEIN-RELATED"/>
    <property type="match status" value="1"/>
</dbReference>
<dbReference type="GO" id="GO:0008289">
    <property type="term" value="F:lipid binding"/>
    <property type="evidence" value="ECO:0007669"/>
    <property type="project" value="InterPro"/>
</dbReference>
<organism evidence="2 3">
    <name type="scientific">Globodera pallida</name>
    <name type="common">Potato cyst nematode worm</name>
    <name type="synonym">Heterodera pallida</name>
    <dbReference type="NCBI Taxonomy" id="36090"/>
    <lineage>
        <taxon>Eukaryota</taxon>
        <taxon>Metazoa</taxon>
        <taxon>Ecdysozoa</taxon>
        <taxon>Nematoda</taxon>
        <taxon>Chromadorea</taxon>
        <taxon>Rhabditida</taxon>
        <taxon>Tylenchina</taxon>
        <taxon>Tylenchomorpha</taxon>
        <taxon>Tylenchoidea</taxon>
        <taxon>Heteroderidae</taxon>
        <taxon>Heteroderinae</taxon>
        <taxon>Globodera</taxon>
    </lineage>
</organism>
<proteinExistence type="predicted"/>
<sequence length="264" mass="29457">GTVLMKSRGEISFGGLGGTPFAPPNVIIPQPQGVFMAEFFGTDFVANSMLYHAFKQKYMDVVVGPESSPQLKDVLLTTCASGFCIGEYLGSLGQQFPGRQVEIHFSAKKAPIMVFVEGRARFRLHGKMDLFVRPENASQRLELVLRSETTMTSNVNLWIERNQILGNATVENLDFKLVGTNVHDVEQNSFADLGLFGAEFLEKLLTEILQIGLLLPSMRGVVLRSPKLTVHDRYIRVQTYFKLDEQYAERLVQGAVRQTLLNIG</sequence>
<keyword evidence="2" id="KW-1185">Reference proteome</keyword>
<dbReference type="WBParaSite" id="GPLIN_000988000">
    <property type="protein sequence ID" value="GPLIN_000988000"/>
    <property type="gene ID" value="GPLIN_000988000"/>
</dbReference>